<proteinExistence type="predicted"/>
<evidence type="ECO:0000313" key="2">
    <source>
        <dbReference type="Proteomes" id="UP000003688"/>
    </source>
</evidence>
<accession>B9XEL9</accession>
<name>B9XEL9_PEDPL</name>
<dbReference type="STRING" id="320771.Cflav_PD4773"/>
<reference evidence="1 2" key="1">
    <citation type="journal article" date="2011" name="J. Bacteriol.">
        <title>Genome sequence of 'Pedosphaera parvula' Ellin514, an aerobic Verrucomicrobial isolate from pasture soil.</title>
        <authorList>
            <person name="Kant R."/>
            <person name="van Passel M.W."/>
            <person name="Sangwan P."/>
            <person name="Palva A."/>
            <person name="Lucas S."/>
            <person name="Copeland A."/>
            <person name="Lapidus A."/>
            <person name="Glavina Del Rio T."/>
            <person name="Dalin E."/>
            <person name="Tice H."/>
            <person name="Bruce D."/>
            <person name="Goodwin L."/>
            <person name="Pitluck S."/>
            <person name="Chertkov O."/>
            <person name="Larimer F.W."/>
            <person name="Land M.L."/>
            <person name="Hauser L."/>
            <person name="Brettin T.S."/>
            <person name="Detter J.C."/>
            <person name="Han S."/>
            <person name="de Vos W.M."/>
            <person name="Janssen P.H."/>
            <person name="Smidt H."/>
        </authorList>
    </citation>
    <scope>NUCLEOTIDE SEQUENCE [LARGE SCALE GENOMIC DNA]</scope>
    <source>
        <strain evidence="1 2">Ellin514</strain>
    </source>
</reference>
<dbReference type="RefSeq" id="WP_007414267.1">
    <property type="nucleotide sequence ID" value="NZ_ABOX02000008.1"/>
</dbReference>
<organism evidence="1 2">
    <name type="scientific">Pedosphaera parvula (strain Ellin514)</name>
    <dbReference type="NCBI Taxonomy" id="320771"/>
    <lineage>
        <taxon>Bacteria</taxon>
        <taxon>Pseudomonadati</taxon>
        <taxon>Verrucomicrobiota</taxon>
        <taxon>Pedosphaerae</taxon>
        <taxon>Pedosphaerales</taxon>
        <taxon>Pedosphaeraceae</taxon>
        <taxon>Pedosphaera</taxon>
    </lineage>
</organism>
<dbReference type="AlphaFoldDB" id="B9XEL9"/>
<keyword evidence="2" id="KW-1185">Reference proteome</keyword>
<protein>
    <submittedName>
        <fullName evidence="1">Uncharacterized protein</fullName>
    </submittedName>
</protein>
<gene>
    <name evidence="1" type="ORF">Cflav_PD4773</name>
</gene>
<comment type="caution">
    <text evidence="1">The sequence shown here is derived from an EMBL/GenBank/DDBJ whole genome shotgun (WGS) entry which is preliminary data.</text>
</comment>
<evidence type="ECO:0000313" key="1">
    <source>
        <dbReference type="EMBL" id="EEF61733.1"/>
    </source>
</evidence>
<dbReference type="Proteomes" id="UP000003688">
    <property type="component" value="Unassembled WGS sequence"/>
</dbReference>
<sequence length="62" mass="7136">MSATEIINELPKLSEQERRAIRQKLLELASENEDVQLCNQAALEGALMFDRMEDEDASRKKE</sequence>
<dbReference type="EMBL" id="ABOX02000008">
    <property type="protein sequence ID" value="EEF61733.1"/>
    <property type="molecule type" value="Genomic_DNA"/>
</dbReference>